<dbReference type="Gene3D" id="3.55.40.10">
    <property type="entry name" value="minor pseudopilin epsh domain"/>
    <property type="match status" value="1"/>
</dbReference>
<evidence type="ECO:0000256" key="8">
    <source>
        <dbReference type="ARBA" id="ARBA00023136"/>
    </source>
</evidence>
<name>A0A1S1WZP4_9NEIS</name>
<accession>A0A1S1WZP4</accession>
<dbReference type="STRING" id="1903179.BI347_03325"/>
<dbReference type="AlphaFoldDB" id="A0A1S1WZP4"/>
<keyword evidence="4" id="KW-0488">Methylation</keyword>
<dbReference type="EMBL" id="MKCS01000001">
    <property type="protein sequence ID" value="OHX12639.1"/>
    <property type="molecule type" value="Genomic_DNA"/>
</dbReference>
<keyword evidence="8 11" id="KW-0472">Membrane</keyword>
<protein>
    <recommendedName>
        <fullName evidence="2">Type II secretion system protein H</fullName>
    </recommendedName>
    <alternativeName>
        <fullName evidence="10">General secretion pathway protein H</fullName>
    </alternativeName>
</protein>
<dbReference type="PROSITE" id="PS00409">
    <property type="entry name" value="PROKAR_NTER_METHYL"/>
    <property type="match status" value="1"/>
</dbReference>
<organism evidence="13 14">
    <name type="scientific">Chromobacterium sphagni</name>
    <dbReference type="NCBI Taxonomy" id="1903179"/>
    <lineage>
        <taxon>Bacteria</taxon>
        <taxon>Pseudomonadati</taxon>
        <taxon>Pseudomonadota</taxon>
        <taxon>Betaproteobacteria</taxon>
        <taxon>Neisseriales</taxon>
        <taxon>Chromobacteriaceae</taxon>
        <taxon>Chromobacterium</taxon>
    </lineage>
</organism>
<sequence length="183" mass="19348">MGIASQAGLTLLELMTALAIAAIGGSLAMPLLGQSLERQRLRSHGLALLGCLQYARAEALRRNQPVYLCAANLKRNRELQGCLPSPGGARQTWPEGALVFADRGGVGNGYYDSGERLRLAMFDGAQVAVRVPMRQLALTAEGRLQAAEAVVFRLASLSGRHCLSLTVAADGRASLGAMDDACR</sequence>
<dbReference type="RefSeq" id="WP_071115294.1">
    <property type="nucleotide sequence ID" value="NZ_MKCS01000001.1"/>
</dbReference>
<proteinExistence type="inferred from homology"/>
<dbReference type="OrthoDB" id="8587185at2"/>
<dbReference type="Pfam" id="PF07963">
    <property type="entry name" value="N_methyl"/>
    <property type="match status" value="1"/>
</dbReference>
<evidence type="ECO:0000256" key="7">
    <source>
        <dbReference type="ARBA" id="ARBA00022989"/>
    </source>
</evidence>
<keyword evidence="6 11" id="KW-0812">Transmembrane</keyword>
<evidence type="ECO:0000313" key="14">
    <source>
        <dbReference type="Proteomes" id="UP000180088"/>
    </source>
</evidence>
<keyword evidence="3" id="KW-1003">Cell membrane</keyword>
<keyword evidence="7 11" id="KW-1133">Transmembrane helix</keyword>
<dbReference type="Proteomes" id="UP000180088">
    <property type="component" value="Unassembled WGS sequence"/>
</dbReference>
<feature type="transmembrane region" description="Helical" evidence="11">
    <location>
        <begin position="12"/>
        <end position="32"/>
    </location>
</feature>
<evidence type="ECO:0000256" key="4">
    <source>
        <dbReference type="ARBA" id="ARBA00022481"/>
    </source>
</evidence>
<comment type="caution">
    <text evidence="13">The sequence shown here is derived from an EMBL/GenBank/DDBJ whole genome shotgun (WGS) entry which is preliminary data.</text>
</comment>
<dbReference type="InterPro" id="IPR045584">
    <property type="entry name" value="Pilin-like"/>
</dbReference>
<dbReference type="InterPro" id="IPR022346">
    <property type="entry name" value="T2SS_GspH"/>
</dbReference>
<evidence type="ECO:0000256" key="10">
    <source>
        <dbReference type="ARBA" id="ARBA00030775"/>
    </source>
</evidence>
<dbReference type="GO" id="GO:0005886">
    <property type="term" value="C:plasma membrane"/>
    <property type="evidence" value="ECO:0007669"/>
    <property type="project" value="UniProtKB-SubCell"/>
</dbReference>
<evidence type="ECO:0000259" key="12">
    <source>
        <dbReference type="Pfam" id="PF12019"/>
    </source>
</evidence>
<evidence type="ECO:0000256" key="11">
    <source>
        <dbReference type="SAM" id="Phobius"/>
    </source>
</evidence>
<dbReference type="NCBIfam" id="TIGR02532">
    <property type="entry name" value="IV_pilin_GFxxxE"/>
    <property type="match status" value="1"/>
</dbReference>
<dbReference type="GO" id="GO:0015627">
    <property type="term" value="C:type II protein secretion system complex"/>
    <property type="evidence" value="ECO:0007669"/>
    <property type="project" value="InterPro"/>
</dbReference>
<evidence type="ECO:0000256" key="5">
    <source>
        <dbReference type="ARBA" id="ARBA00022519"/>
    </source>
</evidence>
<dbReference type="GO" id="GO:0015628">
    <property type="term" value="P:protein secretion by the type II secretion system"/>
    <property type="evidence" value="ECO:0007669"/>
    <property type="project" value="InterPro"/>
</dbReference>
<evidence type="ECO:0000256" key="2">
    <source>
        <dbReference type="ARBA" id="ARBA00021549"/>
    </source>
</evidence>
<evidence type="ECO:0000256" key="9">
    <source>
        <dbReference type="ARBA" id="ARBA00025772"/>
    </source>
</evidence>
<keyword evidence="5" id="KW-0997">Cell inner membrane</keyword>
<gene>
    <name evidence="13" type="ORF">BI347_03325</name>
</gene>
<evidence type="ECO:0000256" key="1">
    <source>
        <dbReference type="ARBA" id="ARBA00004377"/>
    </source>
</evidence>
<dbReference type="InterPro" id="IPR012902">
    <property type="entry name" value="N_methyl_site"/>
</dbReference>
<comment type="subcellular location">
    <subcellularLocation>
        <location evidence="1">Cell inner membrane</location>
        <topology evidence="1">Single-pass membrane protein</topology>
    </subcellularLocation>
</comment>
<comment type="similarity">
    <text evidence="9">Belongs to the GSP H family.</text>
</comment>
<evidence type="ECO:0000256" key="6">
    <source>
        <dbReference type="ARBA" id="ARBA00022692"/>
    </source>
</evidence>
<reference evidence="13 14" key="1">
    <citation type="submission" date="2016-09" db="EMBL/GenBank/DDBJ databases">
        <title>Chromobacterium muskegensis sp. nov., an insecticidal bacterium isolated from Sphagnum bogs.</title>
        <authorList>
            <person name="Sparks M.E."/>
            <person name="Blackburn M.B."/>
            <person name="Gundersen-Rindal D.E."/>
            <person name="Mitchell A."/>
            <person name="Farrar R."/>
            <person name="Kuhar D."/>
        </authorList>
    </citation>
    <scope>NUCLEOTIDE SEQUENCE [LARGE SCALE GENOMIC DNA]</scope>
    <source>
        <strain evidence="13 14">37-2</strain>
    </source>
</reference>
<evidence type="ECO:0000313" key="13">
    <source>
        <dbReference type="EMBL" id="OHX12639.1"/>
    </source>
</evidence>
<dbReference type="Pfam" id="PF12019">
    <property type="entry name" value="GspH"/>
    <property type="match status" value="1"/>
</dbReference>
<dbReference type="SUPFAM" id="SSF54523">
    <property type="entry name" value="Pili subunits"/>
    <property type="match status" value="1"/>
</dbReference>
<feature type="domain" description="General secretion pathway GspH" evidence="12">
    <location>
        <begin position="48"/>
        <end position="171"/>
    </location>
</feature>
<evidence type="ECO:0000256" key="3">
    <source>
        <dbReference type="ARBA" id="ARBA00022475"/>
    </source>
</evidence>